<protein>
    <submittedName>
        <fullName evidence="2">Uncharacterized protein</fullName>
    </submittedName>
</protein>
<dbReference type="Proteomes" id="UP000310200">
    <property type="component" value="Unassembled WGS sequence"/>
</dbReference>
<feature type="compositionally biased region" description="Basic residues" evidence="1">
    <location>
        <begin position="127"/>
        <end position="143"/>
    </location>
</feature>
<evidence type="ECO:0000256" key="1">
    <source>
        <dbReference type="SAM" id="MobiDB-lite"/>
    </source>
</evidence>
<feature type="region of interest" description="Disordered" evidence="1">
    <location>
        <begin position="54"/>
        <end position="153"/>
    </location>
</feature>
<feature type="region of interest" description="Disordered" evidence="1">
    <location>
        <begin position="20"/>
        <end position="42"/>
    </location>
</feature>
<gene>
    <name evidence="2" type="ORF">DBV15_11385</name>
</gene>
<evidence type="ECO:0000313" key="3">
    <source>
        <dbReference type="Proteomes" id="UP000310200"/>
    </source>
</evidence>
<keyword evidence="3" id="KW-1185">Reference proteome</keyword>
<dbReference type="AlphaFoldDB" id="A0A4V3SBR9"/>
<sequence>MILAAINIDLRIIKNGKKELTDNEKNSHAESSTKNGNNTPMSQEYFFVGLDETKRTRPETSPNVVPFPSKIDKNGRKVINSAPKPARQRAKMDGRRGMGPGGMDSPLQGQQRSLRHQPHTSPPLKATVKKLKVPKLTPRRSGRRGVGPVPKFE</sequence>
<organism evidence="2 3">
    <name type="scientific">Temnothorax longispinosus</name>
    <dbReference type="NCBI Taxonomy" id="300112"/>
    <lineage>
        <taxon>Eukaryota</taxon>
        <taxon>Metazoa</taxon>
        <taxon>Ecdysozoa</taxon>
        <taxon>Arthropoda</taxon>
        <taxon>Hexapoda</taxon>
        <taxon>Insecta</taxon>
        <taxon>Pterygota</taxon>
        <taxon>Neoptera</taxon>
        <taxon>Endopterygota</taxon>
        <taxon>Hymenoptera</taxon>
        <taxon>Apocrita</taxon>
        <taxon>Aculeata</taxon>
        <taxon>Formicoidea</taxon>
        <taxon>Formicidae</taxon>
        <taxon>Myrmicinae</taxon>
        <taxon>Temnothorax</taxon>
    </lineage>
</organism>
<comment type="caution">
    <text evidence="2">The sequence shown here is derived from an EMBL/GenBank/DDBJ whole genome shotgun (WGS) entry which is preliminary data.</text>
</comment>
<accession>A0A4V3SBR9</accession>
<proteinExistence type="predicted"/>
<reference evidence="2 3" key="1">
    <citation type="journal article" date="2019" name="Philos. Trans. R. Soc. Lond., B, Biol. Sci.">
        <title>Ant behaviour and brain gene expression of defending hosts depend on the ecological success of the intruding social parasite.</title>
        <authorList>
            <person name="Kaur R."/>
            <person name="Stoldt M."/>
            <person name="Jongepier E."/>
            <person name="Feldmeyer B."/>
            <person name="Menzel F."/>
            <person name="Bornberg-Bauer E."/>
            <person name="Foitzik S."/>
        </authorList>
    </citation>
    <scope>NUCLEOTIDE SEQUENCE [LARGE SCALE GENOMIC DNA]</scope>
    <source>
        <tissue evidence="2">Whole body</tissue>
    </source>
</reference>
<dbReference type="EMBL" id="QBLH01000872">
    <property type="protein sequence ID" value="TGZ53924.1"/>
    <property type="molecule type" value="Genomic_DNA"/>
</dbReference>
<feature type="non-terminal residue" evidence="2">
    <location>
        <position position="153"/>
    </location>
</feature>
<evidence type="ECO:0000313" key="2">
    <source>
        <dbReference type="EMBL" id="TGZ53924.1"/>
    </source>
</evidence>
<name>A0A4V3SBR9_9HYME</name>
<feature type="compositionally biased region" description="Polar residues" evidence="1">
    <location>
        <begin position="29"/>
        <end position="42"/>
    </location>
</feature>